<keyword evidence="5 9" id="KW-0812">Transmembrane</keyword>
<evidence type="ECO:0000313" key="11">
    <source>
        <dbReference type="EMBL" id="KRS10267.1"/>
    </source>
</evidence>
<keyword evidence="7 9" id="KW-0472">Membrane</keyword>
<evidence type="ECO:0000313" key="12">
    <source>
        <dbReference type="Proteomes" id="UP000051295"/>
    </source>
</evidence>
<evidence type="ECO:0000256" key="1">
    <source>
        <dbReference type="ARBA" id="ARBA00004429"/>
    </source>
</evidence>
<dbReference type="STRING" id="1641875.XM53_22045"/>
<dbReference type="PANTHER" id="PTHR35011:SF10">
    <property type="entry name" value="TRAP TRANSPORTER SMALL PERMEASE PROTEIN"/>
    <property type="match status" value="1"/>
</dbReference>
<evidence type="ECO:0000256" key="7">
    <source>
        <dbReference type="ARBA" id="ARBA00023136"/>
    </source>
</evidence>
<dbReference type="RefSeq" id="WP_082631187.1">
    <property type="nucleotide sequence ID" value="NZ_LAXJ01000040.1"/>
</dbReference>
<feature type="transmembrane region" description="Helical" evidence="9">
    <location>
        <begin position="112"/>
        <end position="133"/>
    </location>
</feature>
<dbReference type="Proteomes" id="UP000051295">
    <property type="component" value="Unassembled WGS sequence"/>
</dbReference>
<dbReference type="EMBL" id="LAXJ01000040">
    <property type="protein sequence ID" value="KRS10267.1"/>
    <property type="molecule type" value="Genomic_DNA"/>
</dbReference>
<sequence>MTPQKDLIGLSAAEVPPPLTGMSDLFDNALILPARILAVGAAILLIAMMLVTVGDVTIRTLFDGAIKNAELMTSHWFLSGTIFLPLAYIAALDRHISVEVVSQFLPVRVQQIKMGVFMFLGTAIFLLLAWQSWELALEKMRIREYLSGATRFYTWPGRFLMPIGTFLFALAMAARAVGYFSGRVKP</sequence>
<dbReference type="AlphaFoldDB" id="A0A0T5NMR7"/>
<dbReference type="InterPro" id="IPR055348">
    <property type="entry name" value="DctQ"/>
</dbReference>
<reference evidence="11 12" key="1">
    <citation type="submission" date="2015-04" db="EMBL/GenBank/DDBJ databases">
        <title>The draft genome sequence of Roseovarius sp.R12b.</title>
        <authorList>
            <person name="Li G."/>
            <person name="Lai Q."/>
            <person name="Shao Z."/>
            <person name="Yan P."/>
        </authorList>
    </citation>
    <scope>NUCLEOTIDE SEQUENCE [LARGE SCALE GENOMIC DNA]</scope>
    <source>
        <strain evidence="11 12">R12B</strain>
    </source>
</reference>
<dbReference type="PANTHER" id="PTHR35011">
    <property type="entry name" value="2,3-DIKETO-L-GULONATE TRAP TRANSPORTER SMALL PERMEASE PROTEIN YIAM"/>
    <property type="match status" value="1"/>
</dbReference>
<keyword evidence="6 9" id="KW-1133">Transmembrane helix</keyword>
<feature type="transmembrane region" description="Helical" evidence="9">
    <location>
        <begin position="159"/>
        <end position="180"/>
    </location>
</feature>
<evidence type="ECO:0000256" key="9">
    <source>
        <dbReference type="RuleBase" id="RU369079"/>
    </source>
</evidence>
<comment type="similarity">
    <text evidence="8 9">Belongs to the TRAP transporter small permease family.</text>
</comment>
<evidence type="ECO:0000256" key="4">
    <source>
        <dbReference type="ARBA" id="ARBA00022519"/>
    </source>
</evidence>
<dbReference type="Pfam" id="PF04290">
    <property type="entry name" value="DctQ"/>
    <property type="match status" value="1"/>
</dbReference>
<dbReference type="GO" id="GO:0015740">
    <property type="term" value="P:C4-dicarboxylate transport"/>
    <property type="evidence" value="ECO:0007669"/>
    <property type="project" value="TreeGrafter"/>
</dbReference>
<dbReference type="GO" id="GO:0022857">
    <property type="term" value="F:transmembrane transporter activity"/>
    <property type="evidence" value="ECO:0007669"/>
    <property type="project" value="UniProtKB-UniRule"/>
</dbReference>
<keyword evidence="2 9" id="KW-0813">Transport</keyword>
<evidence type="ECO:0000256" key="5">
    <source>
        <dbReference type="ARBA" id="ARBA00022692"/>
    </source>
</evidence>
<dbReference type="OrthoDB" id="4250245at2"/>
<dbReference type="GO" id="GO:0005886">
    <property type="term" value="C:plasma membrane"/>
    <property type="evidence" value="ECO:0007669"/>
    <property type="project" value="UniProtKB-SubCell"/>
</dbReference>
<feature type="transmembrane region" description="Helical" evidence="9">
    <location>
        <begin position="32"/>
        <end position="53"/>
    </location>
</feature>
<feature type="transmembrane region" description="Helical" evidence="9">
    <location>
        <begin position="73"/>
        <end position="91"/>
    </location>
</feature>
<evidence type="ECO:0000256" key="3">
    <source>
        <dbReference type="ARBA" id="ARBA00022475"/>
    </source>
</evidence>
<organism evidence="11 12">
    <name type="scientific">Roseovarius atlanticus</name>
    <dbReference type="NCBI Taxonomy" id="1641875"/>
    <lineage>
        <taxon>Bacteria</taxon>
        <taxon>Pseudomonadati</taxon>
        <taxon>Pseudomonadota</taxon>
        <taxon>Alphaproteobacteria</taxon>
        <taxon>Rhodobacterales</taxon>
        <taxon>Roseobacteraceae</taxon>
        <taxon>Roseovarius</taxon>
    </lineage>
</organism>
<comment type="subcellular location">
    <subcellularLocation>
        <location evidence="1 9">Cell inner membrane</location>
        <topology evidence="1 9">Multi-pass membrane protein</topology>
    </subcellularLocation>
</comment>
<evidence type="ECO:0000256" key="2">
    <source>
        <dbReference type="ARBA" id="ARBA00022448"/>
    </source>
</evidence>
<keyword evidence="12" id="KW-1185">Reference proteome</keyword>
<dbReference type="PATRIC" id="fig|1641875.4.peg.3549"/>
<comment type="caution">
    <text evidence="11">The sequence shown here is derived from an EMBL/GenBank/DDBJ whole genome shotgun (WGS) entry which is preliminary data.</text>
</comment>
<accession>A0A0T5NMR7</accession>
<proteinExistence type="inferred from homology"/>
<dbReference type="InterPro" id="IPR007387">
    <property type="entry name" value="TRAP_DctQ"/>
</dbReference>
<comment type="subunit">
    <text evidence="9">The complex comprises the extracytoplasmic solute receptor protein and the two transmembrane proteins.</text>
</comment>
<evidence type="ECO:0000256" key="6">
    <source>
        <dbReference type="ARBA" id="ARBA00022989"/>
    </source>
</evidence>
<keyword evidence="4 9" id="KW-0997">Cell inner membrane</keyword>
<comment type="function">
    <text evidence="9">Part of the tripartite ATP-independent periplasmic (TRAP) transport system.</text>
</comment>
<feature type="domain" description="Tripartite ATP-independent periplasmic transporters DctQ component" evidence="10">
    <location>
        <begin position="48"/>
        <end position="178"/>
    </location>
</feature>
<name>A0A0T5NMR7_9RHOB</name>
<evidence type="ECO:0000256" key="8">
    <source>
        <dbReference type="ARBA" id="ARBA00038436"/>
    </source>
</evidence>
<protein>
    <recommendedName>
        <fullName evidence="9">TRAP transporter small permease protein</fullName>
    </recommendedName>
</protein>
<gene>
    <name evidence="11" type="ORF">XM53_22045</name>
</gene>
<evidence type="ECO:0000259" key="10">
    <source>
        <dbReference type="Pfam" id="PF04290"/>
    </source>
</evidence>
<keyword evidence="3" id="KW-1003">Cell membrane</keyword>